<comment type="caution">
    <text evidence="1">The sequence shown here is derived from an EMBL/GenBank/DDBJ whole genome shotgun (WGS) entry which is preliminary data.</text>
</comment>
<dbReference type="Proteomes" id="UP000827872">
    <property type="component" value="Linkage Group LG01"/>
</dbReference>
<proteinExistence type="predicted"/>
<organism evidence="1 2">
    <name type="scientific">Sphaerodactylus townsendi</name>
    <dbReference type="NCBI Taxonomy" id="933632"/>
    <lineage>
        <taxon>Eukaryota</taxon>
        <taxon>Metazoa</taxon>
        <taxon>Chordata</taxon>
        <taxon>Craniata</taxon>
        <taxon>Vertebrata</taxon>
        <taxon>Euteleostomi</taxon>
        <taxon>Lepidosauria</taxon>
        <taxon>Squamata</taxon>
        <taxon>Bifurcata</taxon>
        <taxon>Gekkota</taxon>
        <taxon>Sphaerodactylidae</taxon>
        <taxon>Sphaerodactylus</taxon>
    </lineage>
</organism>
<evidence type="ECO:0000313" key="2">
    <source>
        <dbReference type="Proteomes" id="UP000827872"/>
    </source>
</evidence>
<sequence>MSDCEDLEKSSQCDIIPLTSKENMDAVSHAITMKETIANIDNIDNSQTTVPDAVNTHKLCHLVASVLARKGIRLACVFNKVNITPLIYKSKTDNVNLPPDSGSCVETINKLLSINSDMSDAQATGDAISKDLNTVTPIENGIIDPSVKEFSNLLQNIVQWDLTTQPETSEINLPPSEDSGQLLINIEVPSNPTRKCNDCLMCVQPSPSQPGYLVTTLLNITWVN</sequence>
<accession>A0ACB8GEB5</accession>
<reference evidence="1" key="1">
    <citation type="submission" date="2021-08" db="EMBL/GenBank/DDBJ databases">
        <title>The first chromosome-level gecko genome reveals the dynamic sex chromosomes of Neotropical dwarf geckos (Sphaerodactylidae: Sphaerodactylus).</title>
        <authorList>
            <person name="Pinto B.J."/>
            <person name="Keating S.E."/>
            <person name="Gamble T."/>
        </authorList>
    </citation>
    <scope>NUCLEOTIDE SEQUENCE</scope>
    <source>
        <strain evidence="1">TG3544</strain>
    </source>
</reference>
<evidence type="ECO:0000313" key="1">
    <source>
        <dbReference type="EMBL" id="KAH8017948.1"/>
    </source>
</evidence>
<keyword evidence="2" id="KW-1185">Reference proteome</keyword>
<protein>
    <submittedName>
        <fullName evidence="1">Uncharacterized protein</fullName>
    </submittedName>
</protein>
<name>A0ACB8GEB5_9SAUR</name>
<gene>
    <name evidence="1" type="ORF">K3G42_033326</name>
</gene>
<dbReference type="EMBL" id="CM037614">
    <property type="protein sequence ID" value="KAH8017948.1"/>
    <property type="molecule type" value="Genomic_DNA"/>
</dbReference>